<dbReference type="VEuPathDB" id="MicrosporidiaDB:EDEG_03462"/>
<comment type="caution">
    <text evidence="2">The sequence shown here is derived from an EMBL/GenBank/DDBJ whole genome shotgun (WGS) entry which is preliminary data.</text>
</comment>
<feature type="signal peptide" evidence="1">
    <location>
        <begin position="1"/>
        <end position="15"/>
    </location>
</feature>
<accession>J9DL72</accession>
<evidence type="ECO:0000313" key="3">
    <source>
        <dbReference type="Proteomes" id="UP000003163"/>
    </source>
</evidence>
<keyword evidence="3" id="KW-1185">Reference proteome</keyword>
<dbReference type="AlphaFoldDB" id="J9DL72"/>
<dbReference type="Proteomes" id="UP000003163">
    <property type="component" value="Unassembled WGS sequence"/>
</dbReference>
<gene>
    <name evidence="2" type="ORF">EDEG_03462</name>
</gene>
<name>J9DL72_EDHAE</name>
<evidence type="ECO:0000313" key="2">
    <source>
        <dbReference type="EMBL" id="EJW02102.1"/>
    </source>
</evidence>
<protein>
    <submittedName>
        <fullName evidence="2">Uncharacterized protein</fullName>
    </submittedName>
</protein>
<proteinExistence type="predicted"/>
<organism evidence="2 3">
    <name type="scientific">Edhazardia aedis (strain USNM 41457)</name>
    <name type="common">Microsporidian parasite</name>
    <dbReference type="NCBI Taxonomy" id="1003232"/>
    <lineage>
        <taxon>Eukaryota</taxon>
        <taxon>Fungi</taxon>
        <taxon>Fungi incertae sedis</taxon>
        <taxon>Microsporidia</taxon>
        <taxon>Edhazardia</taxon>
    </lineage>
</organism>
<dbReference type="HOGENOM" id="CLU_813877_0_0_1"/>
<reference evidence="3" key="2">
    <citation type="submission" date="2015-07" db="EMBL/GenBank/DDBJ databases">
        <title>Contrasting host-pathogen interactions and genome evolution in two generalist and specialist microsporidian pathogens of mosquitoes.</title>
        <authorList>
            <consortium name="The Broad Institute Genomics Platform"/>
            <consortium name="The Broad Institute Genome Sequencing Center for Infectious Disease"/>
            <person name="Cuomo C.A."/>
            <person name="Sanscrainte N.D."/>
            <person name="Goldberg J.M."/>
            <person name="Heiman D."/>
            <person name="Young S."/>
            <person name="Zeng Q."/>
            <person name="Becnel J.J."/>
            <person name="Birren B.W."/>
        </authorList>
    </citation>
    <scope>NUCLEOTIDE SEQUENCE [LARGE SCALE GENOMIC DNA]</scope>
    <source>
        <strain evidence="3">USNM 41457</strain>
    </source>
</reference>
<evidence type="ECO:0000256" key="1">
    <source>
        <dbReference type="SAM" id="SignalP"/>
    </source>
</evidence>
<reference evidence="2 3" key="1">
    <citation type="submission" date="2011-08" db="EMBL/GenBank/DDBJ databases">
        <authorList>
            <person name="Liu Z.J."/>
            <person name="Shi F.L."/>
            <person name="Lu J.Q."/>
            <person name="Li M."/>
            <person name="Wang Z.L."/>
        </authorList>
    </citation>
    <scope>NUCLEOTIDE SEQUENCE [LARGE SCALE GENOMIC DNA]</scope>
    <source>
        <strain evidence="2 3">USNM 41457</strain>
    </source>
</reference>
<dbReference type="EMBL" id="AFBI03000090">
    <property type="protein sequence ID" value="EJW02102.1"/>
    <property type="molecule type" value="Genomic_DNA"/>
</dbReference>
<sequence>MFYLLLIIFSRVIYDETTVVPTTETTTQARSEFNKPSLDLYGFDDEEKAELQNYINLVASQRPLKIKNCVERKSRENMENIRKLFKSLEVYIFNGLMEPLNTFNVTYKNNIVSSISSVYEKIALNITRLQQSSSVNGDHENSYTEQLNKNKEFIDQLKYEIGKIFNSNHSEYIDLLSKTFSQKYNFFVDRIEILSKDVDLVVGDGIEFYLPKIDELFNFGIEKHKESISTISSLIFLEIKRLDVFISEHLFSSRLIVRDNQFEKFKNEIQTHINDVKKIIINTYDEKKPKIVDDITKSVESYENLTEESLFRMLAYLSIDFKQILNEITENEIDDAISRFG</sequence>
<keyword evidence="1" id="KW-0732">Signal</keyword>
<dbReference type="InParanoid" id="J9DL72"/>
<feature type="chain" id="PRO_5012768211" evidence="1">
    <location>
        <begin position="16"/>
        <end position="341"/>
    </location>
</feature>